<name>A0A6J6RTH4_9ZZZZ</name>
<dbReference type="InterPro" id="IPR032264">
    <property type="entry name" value="MenD_middle"/>
</dbReference>
<dbReference type="SUPFAM" id="SSF52518">
    <property type="entry name" value="Thiamin diphosphate-binding fold (THDP-binding)"/>
    <property type="match status" value="2"/>
</dbReference>
<keyword evidence="1" id="KW-0808">Transferase</keyword>
<evidence type="ECO:0000256" key="5">
    <source>
        <dbReference type="ARBA" id="ARBA00023211"/>
    </source>
</evidence>
<evidence type="ECO:0000256" key="1">
    <source>
        <dbReference type="ARBA" id="ARBA00022679"/>
    </source>
</evidence>
<dbReference type="PANTHER" id="PTHR42916:SF1">
    <property type="entry name" value="PROTEIN PHYLLO, CHLOROPLASTIC"/>
    <property type="match status" value="1"/>
</dbReference>
<dbReference type="EMBL" id="CAEZYK010000050">
    <property type="protein sequence ID" value="CAB4725638.1"/>
    <property type="molecule type" value="Genomic_DNA"/>
</dbReference>
<dbReference type="GO" id="GO:0030976">
    <property type="term" value="F:thiamine pyrophosphate binding"/>
    <property type="evidence" value="ECO:0007669"/>
    <property type="project" value="InterPro"/>
</dbReference>
<accession>A0A6J6RTH4</accession>
<dbReference type="InterPro" id="IPR011766">
    <property type="entry name" value="TPP_enzyme_TPP-bd"/>
</dbReference>
<sequence length="580" mass="59878">MAGTGDATTAFARALVDEWARAGVTEAVIAPGSRSTPLVLAVAADPRIAVHVFLDERSAAAYALGIGKVSGRPAILACTSGTAAALFLPAVLEAFYSRVPLLVCTADRPPELQGVGAGQTIDQVGLYGKAVRGEFYPLPPEDLPGAPEQWRDMAAQAFLAATGSPAGPVHLNLAFSEPLVPTGAPVVSALGRPDGAPWRSAGPIPPADYLAPAARMAKSDLNKAVLVLGPGANVSPRVAAQFCAVTGAVFLADPLSNGRGVGAISTYDALLRSDEFASRVQPSGVIQVGAPLTSKVANAWLARVAGEGAPVWLIDPDGIWADPSQIATERVAANGEEFLTAVIDKISPVLRDKSRAKEWSETWSQAESGARKAIDQICSEWSDPFEGRIARDVVAALPAATTFFVASSMPVRDVDSFSAPRPDVRMLGNRGVNGIDGFVSTVLGGAQVADGPVVALLGDLCFLHDSNGLIGASTRGINATLVVVDNDGGGIFSFLPPAQALPASDFETLFSTPTGVDIVDLCAVHGIVAERVTEAAELTDTLGRAVATPGVSVIVVRVDRTTNVARHQAVWEAVAAATKI</sequence>
<evidence type="ECO:0000256" key="4">
    <source>
        <dbReference type="ARBA" id="ARBA00023052"/>
    </source>
</evidence>
<dbReference type="Pfam" id="PF02775">
    <property type="entry name" value="TPP_enzyme_C"/>
    <property type="match status" value="1"/>
</dbReference>
<dbReference type="AlphaFoldDB" id="A0A6J6RTH4"/>
<dbReference type="HAMAP" id="MF_01659">
    <property type="entry name" value="MenD"/>
    <property type="match status" value="1"/>
</dbReference>
<protein>
    <submittedName>
        <fullName evidence="9">Unannotated protein</fullName>
    </submittedName>
</protein>
<reference evidence="9" key="1">
    <citation type="submission" date="2020-05" db="EMBL/GenBank/DDBJ databases">
        <authorList>
            <person name="Chiriac C."/>
            <person name="Salcher M."/>
            <person name="Ghai R."/>
            <person name="Kavagutti S V."/>
        </authorList>
    </citation>
    <scope>NUCLEOTIDE SEQUENCE</scope>
</reference>
<dbReference type="CDD" id="cd07037">
    <property type="entry name" value="TPP_PYR_MenD"/>
    <property type="match status" value="1"/>
</dbReference>
<feature type="domain" description="Menaquinone biosynthesis protein MenD middle" evidence="8">
    <location>
        <begin position="220"/>
        <end position="405"/>
    </location>
</feature>
<evidence type="ECO:0000256" key="3">
    <source>
        <dbReference type="ARBA" id="ARBA00022842"/>
    </source>
</evidence>
<dbReference type="GO" id="GO:0046872">
    <property type="term" value="F:metal ion binding"/>
    <property type="evidence" value="ECO:0007669"/>
    <property type="project" value="UniProtKB-KW"/>
</dbReference>
<dbReference type="InterPro" id="IPR012001">
    <property type="entry name" value="Thiamin_PyroP_enz_TPP-bd_dom"/>
</dbReference>
<dbReference type="GO" id="GO:0070204">
    <property type="term" value="F:2-succinyl-5-enolpyruvyl-6-hydroxy-3-cyclohexene-1-carboxylic-acid synthase activity"/>
    <property type="evidence" value="ECO:0007669"/>
    <property type="project" value="InterPro"/>
</dbReference>
<dbReference type="PIRSF" id="PIRSF004983">
    <property type="entry name" value="MenD"/>
    <property type="match status" value="1"/>
</dbReference>
<evidence type="ECO:0000259" key="7">
    <source>
        <dbReference type="Pfam" id="PF02776"/>
    </source>
</evidence>
<dbReference type="NCBIfam" id="TIGR00173">
    <property type="entry name" value="menD"/>
    <property type="match status" value="1"/>
</dbReference>
<dbReference type="InterPro" id="IPR004433">
    <property type="entry name" value="MenaQ_synth_MenD"/>
</dbReference>
<organism evidence="9">
    <name type="scientific">freshwater metagenome</name>
    <dbReference type="NCBI Taxonomy" id="449393"/>
    <lineage>
        <taxon>unclassified sequences</taxon>
        <taxon>metagenomes</taxon>
        <taxon>ecological metagenomes</taxon>
    </lineage>
</organism>
<proteinExistence type="inferred from homology"/>
<evidence type="ECO:0000259" key="8">
    <source>
        <dbReference type="Pfam" id="PF16582"/>
    </source>
</evidence>
<gene>
    <name evidence="9" type="ORF">UFOPK2683_00961</name>
</gene>
<evidence type="ECO:0000256" key="2">
    <source>
        <dbReference type="ARBA" id="ARBA00022723"/>
    </source>
</evidence>
<dbReference type="PANTHER" id="PTHR42916">
    <property type="entry name" value="2-SUCCINYL-5-ENOLPYRUVYL-6-HYDROXY-3-CYCLOHEXENE-1-CARBOXYLATE SYNTHASE"/>
    <property type="match status" value="1"/>
</dbReference>
<keyword evidence="3" id="KW-0460">Magnesium</keyword>
<feature type="domain" description="Thiamine pyrophosphate enzyme TPP-binding" evidence="6">
    <location>
        <begin position="430"/>
        <end position="556"/>
    </location>
</feature>
<evidence type="ECO:0000313" key="9">
    <source>
        <dbReference type="EMBL" id="CAB4725638.1"/>
    </source>
</evidence>
<dbReference type="GO" id="GO:0009234">
    <property type="term" value="P:menaquinone biosynthetic process"/>
    <property type="evidence" value="ECO:0007669"/>
    <property type="project" value="InterPro"/>
</dbReference>
<dbReference type="Gene3D" id="3.40.50.1220">
    <property type="entry name" value="TPP-binding domain"/>
    <property type="match status" value="1"/>
</dbReference>
<dbReference type="Pfam" id="PF02776">
    <property type="entry name" value="TPP_enzyme_N"/>
    <property type="match status" value="1"/>
</dbReference>
<keyword evidence="5" id="KW-0464">Manganese</keyword>
<dbReference type="Gene3D" id="3.40.50.970">
    <property type="match status" value="2"/>
</dbReference>
<evidence type="ECO:0000259" key="6">
    <source>
        <dbReference type="Pfam" id="PF02775"/>
    </source>
</evidence>
<dbReference type="CDD" id="cd02009">
    <property type="entry name" value="TPP_SHCHC_synthase"/>
    <property type="match status" value="1"/>
</dbReference>
<dbReference type="Pfam" id="PF16582">
    <property type="entry name" value="TPP_enzyme_M_2"/>
    <property type="match status" value="1"/>
</dbReference>
<keyword evidence="4" id="KW-0786">Thiamine pyrophosphate</keyword>
<feature type="domain" description="Thiamine pyrophosphate enzyme N-terminal TPP-binding" evidence="7">
    <location>
        <begin position="11"/>
        <end position="125"/>
    </location>
</feature>
<keyword evidence="2" id="KW-0479">Metal-binding</keyword>
<dbReference type="InterPro" id="IPR029061">
    <property type="entry name" value="THDP-binding"/>
</dbReference>